<dbReference type="GO" id="GO:0005776">
    <property type="term" value="C:autophagosome"/>
    <property type="evidence" value="ECO:0007669"/>
    <property type="project" value="TreeGrafter"/>
</dbReference>
<dbReference type="EMBL" id="JABBGG010000003">
    <property type="protein sequence ID" value="NML60879.1"/>
    <property type="molecule type" value="Genomic_DNA"/>
</dbReference>
<keyword evidence="3 6" id="KW-0418">Kinase</keyword>
<dbReference type="PANTHER" id="PTHR24348">
    <property type="entry name" value="SERINE/THREONINE-PROTEIN KINASE UNC-51-RELATED"/>
    <property type="match status" value="1"/>
</dbReference>
<comment type="caution">
    <text evidence="6">The sequence shown here is derived from an EMBL/GenBank/DDBJ whole genome shotgun (WGS) entry which is preliminary data.</text>
</comment>
<gene>
    <name evidence="6" type="ORF">HHL21_07230</name>
</gene>
<dbReference type="GO" id="GO:0016020">
    <property type="term" value="C:membrane"/>
    <property type="evidence" value="ECO:0007669"/>
    <property type="project" value="TreeGrafter"/>
</dbReference>
<evidence type="ECO:0000313" key="7">
    <source>
        <dbReference type="Proteomes" id="UP000583752"/>
    </source>
</evidence>
<dbReference type="RefSeq" id="WP_169464590.1">
    <property type="nucleotide sequence ID" value="NZ_JABBGG010000003.1"/>
</dbReference>
<keyword evidence="1" id="KW-0808">Transferase</keyword>
<evidence type="ECO:0000256" key="4">
    <source>
        <dbReference type="ARBA" id="ARBA00022840"/>
    </source>
</evidence>
<name>A0A848HL67_9BURK</name>
<keyword evidence="4" id="KW-0067">ATP-binding</keyword>
<dbReference type="Gene3D" id="1.10.510.10">
    <property type="entry name" value="Transferase(Phosphotransferase) domain 1"/>
    <property type="match status" value="1"/>
</dbReference>
<protein>
    <submittedName>
        <fullName evidence="6">Protein kinase</fullName>
    </submittedName>
</protein>
<evidence type="ECO:0000256" key="2">
    <source>
        <dbReference type="ARBA" id="ARBA00022741"/>
    </source>
</evidence>
<proteinExistence type="predicted"/>
<dbReference type="InterPro" id="IPR045269">
    <property type="entry name" value="Atg1-like"/>
</dbReference>
<dbReference type="AlphaFoldDB" id="A0A848HL67"/>
<evidence type="ECO:0000256" key="1">
    <source>
        <dbReference type="ARBA" id="ARBA00022679"/>
    </source>
</evidence>
<evidence type="ECO:0000313" key="6">
    <source>
        <dbReference type="EMBL" id="NML60879.1"/>
    </source>
</evidence>
<keyword evidence="2" id="KW-0547">Nucleotide-binding</keyword>
<dbReference type="PANTHER" id="PTHR24348:SF22">
    <property type="entry name" value="NON-SPECIFIC SERINE_THREONINE PROTEIN KINASE"/>
    <property type="match status" value="1"/>
</dbReference>
<dbReference type="PROSITE" id="PS50011">
    <property type="entry name" value="PROTEIN_KINASE_DOM"/>
    <property type="match status" value="1"/>
</dbReference>
<dbReference type="InterPro" id="IPR011009">
    <property type="entry name" value="Kinase-like_dom_sf"/>
</dbReference>
<feature type="domain" description="Protein kinase" evidence="5">
    <location>
        <begin position="15"/>
        <end position="316"/>
    </location>
</feature>
<evidence type="ECO:0000259" key="5">
    <source>
        <dbReference type="PROSITE" id="PS50011"/>
    </source>
</evidence>
<accession>A0A848HL67</accession>
<dbReference type="InterPro" id="IPR000719">
    <property type="entry name" value="Prot_kinase_dom"/>
</dbReference>
<organism evidence="6 7">
    <name type="scientific">Massilia polaris</name>
    <dbReference type="NCBI Taxonomy" id="2728846"/>
    <lineage>
        <taxon>Bacteria</taxon>
        <taxon>Pseudomonadati</taxon>
        <taxon>Pseudomonadota</taxon>
        <taxon>Betaproteobacteria</taxon>
        <taxon>Burkholderiales</taxon>
        <taxon>Oxalobacteraceae</taxon>
        <taxon>Telluria group</taxon>
        <taxon>Massilia</taxon>
    </lineage>
</organism>
<dbReference type="SUPFAM" id="SSF56112">
    <property type="entry name" value="Protein kinase-like (PK-like)"/>
    <property type="match status" value="1"/>
</dbReference>
<sequence length="322" mass="35243">MLEAGQVVPLGAGAYRLRKQLAGSSYGVVWQAAGPSSDVALKLVNRPQMARALPAHRDRWIASANTEIVFLRSLRPWDERHIVRLLDSGDHDGLPVMALELMDTDLGRHLAGERAAGRRASLAAILGWMEQINQALAKVHQYGWNYLDLKPANVLLGASRDNVKLADFGTSRARAGAPCAGFAGTANWQAPEQFFATPKNTYDTDWRSDYFALGAMFYYLVTDGLPLRFCRDCGQAWREHQSRGAQQMLAANHGELPATLCGDEAALFVRRIRQRAGGLRTTGACASLALLRALLAADRCERPAHGMQIARMIAAIRARAVP</sequence>
<dbReference type="Proteomes" id="UP000583752">
    <property type="component" value="Unassembled WGS sequence"/>
</dbReference>
<dbReference type="Pfam" id="PF00069">
    <property type="entry name" value="Pkinase"/>
    <property type="match status" value="1"/>
</dbReference>
<keyword evidence="7" id="KW-1185">Reference proteome</keyword>
<reference evidence="6 7" key="1">
    <citation type="submission" date="2020-04" db="EMBL/GenBank/DDBJ databases">
        <title>Massilia sp. RP-1-19 isolated from soil.</title>
        <authorList>
            <person name="Dahal R.H."/>
        </authorList>
    </citation>
    <scope>NUCLEOTIDE SEQUENCE [LARGE SCALE GENOMIC DNA]</scope>
    <source>
        <strain evidence="6 7">RP-1-19</strain>
    </source>
</reference>
<dbReference type="GO" id="GO:0004674">
    <property type="term" value="F:protein serine/threonine kinase activity"/>
    <property type="evidence" value="ECO:0007669"/>
    <property type="project" value="InterPro"/>
</dbReference>
<evidence type="ECO:0000256" key="3">
    <source>
        <dbReference type="ARBA" id="ARBA00022777"/>
    </source>
</evidence>
<dbReference type="SMART" id="SM00220">
    <property type="entry name" value="S_TKc"/>
    <property type="match status" value="1"/>
</dbReference>
<dbReference type="GO" id="GO:0000407">
    <property type="term" value="C:phagophore assembly site"/>
    <property type="evidence" value="ECO:0007669"/>
    <property type="project" value="TreeGrafter"/>
</dbReference>
<dbReference type="GO" id="GO:0005524">
    <property type="term" value="F:ATP binding"/>
    <property type="evidence" value="ECO:0007669"/>
    <property type="project" value="UniProtKB-KW"/>
</dbReference>
<dbReference type="GO" id="GO:0005829">
    <property type="term" value="C:cytosol"/>
    <property type="evidence" value="ECO:0007669"/>
    <property type="project" value="TreeGrafter"/>
</dbReference>